<dbReference type="Proteomes" id="UP000887013">
    <property type="component" value="Unassembled WGS sequence"/>
</dbReference>
<evidence type="ECO:0000313" key="3">
    <source>
        <dbReference type="Proteomes" id="UP000887013"/>
    </source>
</evidence>
<protein>
    <submittedName>
        <fullName evidence="2">Integrase catalytic domain-containing protein</fullName>
    </submittedName>
</protein>
<dbReference type="Gene3D" id="3.30.420.10">
    <property type="entry name" value="Ribonuclease H-like superfamily/Ribonuclease H"/>
    <property type="match status" value="1"/>
</dbReference>
<dbReference type="PANTHER" id="PTHR37984:SF15">
    <property type="entry name" value="INTEGRASE CATALYTIC DOMAIN-CONTAINING PROTEIN"/>
    <property type="match status" value="1"/>
</dbReference>
<dbReference type="InterPro" id="IPR001584">
    <property type="entry name" value="Integrase_cat-core"/>
</dbReference>
<dbReference type="EMBL" id="BMAW01013059">
    <property type="protein sequence ID" value="GFT31681.1"/>
    <property type="molecule type" value="Genomic_DNA"/>
</dbReference>
<keyword evidence="3" id="KW-1185">Reference proteome</keyword>
<gene>
    <name evidence="2" type="primary">AVEN_91488_1</name>
    <name evidence="2" type="ORF">NPIL_357761</name>
</gene>
<name>A0A8X6NTM0_NEPPI</name>
<feature type="domain" description="Integrase catalytic" evidence="1">
    <location>
        <begin position="18"/>
        <end position="141"/>
    </location>
</feature>
<accession>A0A8X6NTM0</accession>
<organism evidence="2 3">
    <name type="scientific">Nephila pilipes</name>
    <name type="common">Giant wood spider</name>
    <name type="synonym">Nephila maculata</name>
    <dbReference type="NCBI Taxonomy" id="299642"/>
    <lineage>
        <taxon>Eukaryota</taxon>
        <taxon>Metazoa</taxon>
        <taxon>Ecdysozoa</taxon>
        <taxon>Arthropoda</taxon>
        <taxon>Chelicerata</taxon>
        <taxon>Arachnida</taxon>
        <taxon>Araneae</taxon>
        <taxon>Araneomorphae</taxon>
        <taxon>Entelegynae</taxon>
        <taxon>Araneoidea</taxon>
        <taxon>Nephilidae</taxon>
        <taxon>Nephila</taxon>
    </lineage>
</organism>
<dbReference type="GO" id="GO:0003676">
    <property type="term" value="F:nucleic acid binding"/>
    <property type="evidence" value="ECO:0007669"/>
    <property type="project" value="InterPro"/>
</dbReference>
<dbReference type="OrthoDB" id="413122at2759"/>
<dbReference type="InterPro" id="IPR012337">
    <property type="entry name" value="RNaseH-like_sf"/>
</dbReference>
<evidence type="ECO:0000313" key="2">
    <source>
        <dbReference type="EMBL" id="GFT31681.1"/>
    </source>
</evidence>
<dbReference type="InterPro" id="IPR036397">
    <property type="entry name" value="RNaseH_sf"/>
</dbReference>
<dbReference type="Pfam" id="PF00665">
    <property type="entry name" value="rve"/>
    <property type="match status" value="1"/>
</dbReference>
<reference evidence="2" key="1">
    <citation type="submission" date="2020-08" db="EMBL/GenBank/DDBJ databases">
        <title>Multicomponent nature underlies the extraordinary mechanical properties of spider dragline silk.</title>
        <authorList>
            <person name="Kono N."/>
            <person name="Nakamura H."/>
            <person name="Mori M."/>
            <person name="Yoshida Y."/>
            <person name="Ohtoshi R."/>
            <person name="Malay A.D."/>
            <person name="Moran D.A.P."/>
            <person name="Tomita M."/>
            <person name="Numata K."/>
            <person name="Arakawa K."/>
        </authorList>
    </citation>
    <scope>NUCLEOTIDE SEQUENCE</scope>
</reference>
<comment type="caution">
    <text evidence="2">The sequence shown here is derived from an EMBL/GenBank/DDBJ whole genome shotgun (WGS) entry which is preliminary data.</text>
</comment>
<dbReference type="InterPro" id="IPR050951">
    <property type="entry name" value="Retrovirus_Pol_polyprotein"/>
</dbReference>
<dbReference type="PANTHER" id="PTHR37984">
    <property type="entry name" value="PROTEIN CBG26694"/>
    <property type="match status" value="1"/>
</dbReference>
<dbReference type="SUPFAM" id="SSF53098">
    <property type="entry name" value="Ribonuclease H-like"/>
    <property type="match status" value="1"/>
</dbReference>
<dbReference type="GO" id="GO:0015074">
    <property type="term" value="P:DNA integration"/>
    <property type="evidence" value="ECO:0007669"/>
    <property type="project" value="InterPro"/>
</dbReference>
<dbReference type="AlphaFoldDB" id="A0A8X6NTM0"/>
<evidence type="ECO:0000259" key="1">
    <source>
        <dbReference type="PROSITE" id="PS50994"/>
    </source>
</evidence>
<proteinExistence type="predicted"/>
<sequence length="141" mass="16061">MLLYELVHAYSATVQKYLGIQEARWKIRTTKLLIRARTYRSCSHKINPLPPSEGFRYCLTCVDRFSKLPEAFPLVEISAGAVGKVFYTGWIARFGPSLRLTTDQGTQFESSLFEALPKFLGTEQQHITPYHPAKSRGFIDS</sequence>
<dbReference type="PROSITE" id="PS50994">
    <property type="entry name" value="INTEGRASE"/>
    <property type="match status" value="1"/>
</dbReference>